<dbReference type="SUPFAM" id="SSF46785">
    <property type="entry name" value="Winged helix' DNA-binding domain"/>
    <property type="match status" value="1"/>
</dbReference>
<keyword evidence="1" id="KW-0805">Transcription regulation</keyword>
<dbReference type="NCBIfam" id="NF033788">
    <property type="entry name" value="HTH_metalloreg"/>
    <property type="match status" value="1"/>
</dbReference>
<dbReference type="InterPro" id="IPR011991">
    <property type="entry name" value="ArsR-like_HTH"/>
</dbReference>
<dbReference type="InterPro" id="IPR036390">
    <property type="entry name" value="WH_DNA-bd_sf"/>
</dbReference>
<dbReference type="InterPro" id="IPR001845">
    <property type="entry name" value="HTH_ArsR_DNA-bd_dom"/>
</dbReference>
<dbReference type="RefSeq" id="WP_119062613.1">
    <property type="nucleotide sequence ID" value="NZ_QXDF01000006.1"/>
</dbReference>
<evidence type="ECO:0000259" key="4">
    <source>
        <dbReference type="PROSITE" id="PS50987"/>
    </source>
</evidence>
<dbReference type="PROSITE" id="PS50987">
    <property type="entry name" value="HTH_ARSR_2"/>
    <property type="match status" value="1"/>
</dbReference>
<protein>
    <submittedName>
        <fullName evidence="5">ArsR family transcriptional regulator</fullName>
    </submittedName>
</protein>
<keyword evidence="6" id="KW-1185">Reference proteome</keyword>
<dbReference type="SMART" id="SM00418">
    <property type="entry name" value="HTH_ARSR"/>
    <property type="match status" value="1"/>
</dbReference>
<dbReference type="OrthoDB" id="9804742at2"/>
<dbReference type="CDD" id="cd00090">
    <property type="entry name" value="HTH_ARSR"/>
    <property type="match status" value="1"/>
</dbReference>
<evidence type="ECO:0000313" key="6">
    <source>
        <dbReference type="Proteomes" id="UP000266273"/>
    </source>
</evidence>
<name>A0A397PGU0_9HYPH</name>
<proteinExistence type="predicted"/>
<dbReference type="PANTHER" id="PTHR43132">
    <property type="entry name" value="ARSENICAL RESISTANCE OPERON REPRESSOR ARSR-RELATED"/>
    <property type="match status" value="1"/>
</dbReference>
<feature type="domain" description="HTH arsR-type" evidence="4">
    <location>
        <begin position="1"/>
        <end position="95"/>
    </location>
</feature>
<keyword evidence="2" id="KW-0238">DNA-binding</keyword>
<evidence type="ECO:0000256" key="1">
    <source>
        <dbReference type="ARBA" id="ARBA00023015"/>
    </source>
</evidence>
<dbReference type="GO" id="GO:0003700">
    <property type="term" value="F:DNA-binding transcription factor activity"/>
    <property type="evidence" value="ECO:0007669"/>
    <property type="project" value="InterPro"/>
</dbReference>
<comment type="caution">
    <text evidence="5">The sequence shown here is derived from an EMBL/GenBank/DDBJ whole genome shotgun (WGS) entry which is preliminary data.</text>
</comment>
<evidence type="ECO:0000313" key="5">
    <source>
        <dbReference type="EMBL" id="RIA45364.1"/>
    </source>
</evidence>
<evidence type="ECO:0000256" key="2">
    <source>
        <dbReference type="ARBA" id="ARBA00023125"/>
    </source>
</evidence>
<dbReference type="AlphaFoldDB" id="A0A397PGU0"/>
<dbReference type="EMBL" id="QXDF01000006">
    <property type="protein sequence ID" value="RIA45364.1"/>
    <property type="molecule type" value="Genomic_DNA"/>
</dbReference>
<dbReference type="Gene3D" id="1.10.10.10">
    <property type="entry name" value="Winged helix-like DNA-binding domain superfamily/Winged helix DNA-binding domain"/>
    <property type="match status" value="1"/>
</dbReference>
<reference evidence="5 6" key="1">
    <citation type="submission" date="2018-08" db="EMBL/GenBank/DDBJ databases">
        <title>Genomic Encyclopedia of Archaeal and Bacterial Type Strains, Phase II (KMG-II): from individual species to whole genera.</title>
        <authorList>
            <person name="Goeker M."/>
        </authorList>
    </citation>
    <scope>NUCLEOTIDE SEQUENCE [LARGE SCALE GENOMIC DNA]</scope>
    <source>
        <strain evidence="5 6">DSM 5002</strain>
    </source>
</reference>
<gene>
    <name evidence="5" type="ORF">BXY53_2784</name>
</gene>
<accession>A0A397PGU0</accession>
<dbReference type="Pfam" id="PF12840">
    <property type="entry name" value="HTH_20"/>
    <property type="match status" value="1"/>
</dbReference>
<keyword evidence="3" id="KW-0804">Transcription</keyword>
<dbReference type="PANTHER" id="PTHR43132:SF2">
    <property type="entry name" value="ARSENICAL RESISTANCE OPERON REPRESSOR ARSR-RELATED"/>
    <property type="match status" value="1"/>
</dbReference>
<dbReference type="PRINTS" id="PR00778">
    <property type="entry name" value="HTHARSR"/>
</dbReference>
<dbReference type="InterPro" id="IPR036388">
    <property type="entry name" value="WH-like_DNA-bd_sf"/>
</dbReference>
<sequence length="118" mass="12795">MDDRKAVQALAALGNQHRLRIFRNLVKAGPTGMRAGELAERLGIGATSLSFHLKELDRAGLLVSTRQGRNIIYAVHIDGMRDLLAFLTEDCCQGRPELCGDLATAARLCPTPPEAPDD</sequence>
<organism evidence="5 6">
    <name type="scientific">Dichotomicrobium thermohalophilum</name>
    <dbReference type="NCBI Taxonomy" id="933063"/>
    <lineage>
        <taxon>Bacteria</taxon>
        <taxon>Pseudomonadati</taxon>
        <taxon>Pseudomonadota</taxon>
        <taxon>Alphaproteobacteria</taxon>
        <taxon>Hyphomicrobiales</taxon>
        <taxon>Hyphomicrobiaceae</taxon>
        <taxon>Dichotomicrobium</taxon>
    </lineage>
</organism>
<dbReference type="Proteomes" id="UP000266273">
    <property type="component" value="Unassembled WGS sequence"/>
</dbReference>
<dbReference type="InterPro" id="IPR051011">
    <property type="entry name" value="Metal_resp_trans_reg"/>
</dbReference>
<evidence type="ECO:0000256" key="3">
    <source>
        <dbReference type="ARBA" id="ARBA00023163"/>
    </source>
</evidence>
<dbReference type="GO" id="GO:0003677">
    <property type="term" value="F:DNA binding"/>
    <property type="evidence" value="ECO:0007669"/>
    <property type="project" value="UniProtKB-KW"/>
</dbReference>